<dbReference type="AlphaFoldDB" id="A0A916XFX5"/>
<keyword evidence="2" id="KW-1185">Reference proteome</keyword>
<reference evidence="1" key="1">
    <citation type="journal article" date="2014" name="Int. J. Syst. Evol. Microbiol.">
        <title>Complete genome sequence of Corynebacterium casei LMG S-19264T (=DSM 44701T), isolated from a smear-ripened cheese.</title>
        <authorList>
            <consortium name="US DOE Joint Genome Institute (JGI-PGF)"/>
            <person name="Walter F."/>
            <person name="Albersmeier A."/>
            <person name="Kalinowski J."/>
            <person name="Ruckert C."/>
        </authorList>
    </citation>
    <scope>NUCLEOTIDE SEQUENCE</scope>
    <source>
        <strain evidence="1">CGMCC 1.15478</strain>
    </source>
</reference>
<proteinExistence type="predicted"/>
<evidence type="ECO:0000313" key="2">
    <source>
        <dbReference type="Proteomes" id="UP000641514"/>
    </source>
</evidence>
<reference evidence="1" key="2">
    <citation type="submission" date="2020-09" db="EMBL/GenBank/DDBJ databases">
        <authorList>
            <person name="Sun Q."/>
            <person name="Zhou Y."/>
        </authorList>
    </citation>
    <scope>NUCLEOTIDE SEQUENCE</scope>
    <source>
        <strain evidence="1">CGMCC 1.15478</strain>
    </source>
</reference>
<dbReference type="EMBL" id="BMJH01000003">
    <property type="protein sequence ID" value="GGC70438.1"/>
    <property type="molecule type" value="Genomic_DNA"/>
</dbReference>
<comment type="caution">
    <text evidence="1">The sequence shown here is derived from an EMBL/GenBank/DDBJ whole genome shotgun (WGS) entry which is preliminary data.</text>
</comment>
<name>A0A916XFX5_9ACTN</name>
<organism evidence="1 2">
    <name type="scientific">Hoyosella rhizosphaerae</name>
    <dbReference type="NCBI Taxonomy" id="1755582"/>
    <lineage>
        <taxon>Bacteria</taxon>
        <taxon>Bacillati</taxon>
        <taxon>Actinomycetota</taxon>
        <taxon>Actinomycetes</taxon>
        <taxon>Mycobacteriales</taxon>
        <taxon>Hoyosellaceae</taxon>
        <taxon>Hoyosella</taxon>
    </lineage>
</organism>
<dbReference type="Proteomes" id="UP000641514">
    <property type="component" value="Unassembled WGS sequence"/>
</dbReference>
<accession>A0A916XFX5</accession>
<evidence type="ECO:0000313" key="1">
    <source>
        <dbReference type="EMBL" id="GGC70438.1"/>
    </source>
</evidence>
<sequence>MKLTHHRINVLGVVRRRGRAMRPSSPMAPQLLLKLKTVMARRTIGEAQLELRMSQVLSPL</sequence>
<gene>
    <name evidence="1" type="ORF">GCM10011410_24090</name>
</gene>
<protein>
    <submittedName>
        <fullName evidence="1">Uncharacterized protein</fullName>
    </submittedName>
</protein>